<evidence type="ECO:0000256" key="3">
    <source>
        <dbReference type="SAM" id="Phobius"/>
    </source>
</evidence>
<dbReference type="CDD" id="cd01949">
    <property type="entry name" value="GGDEF"/>
    <property type="match status" value="1"/>
</dbReference>
<dbReference type="InterPro" id="IPR050469">
    <property type="entry name" value="Diguanylate_Cyclase"/>
</dbReference>
<dbReference type="Gene3D" id="2.60.40.10">
    <property type="entry name" value="Immunoglobulins"/>
    <property type="match status" value="1"/>
</dbReference>
<dbReference type="Gene3D" id="3.30.70.270">
    <property type="match status" value="1"/>
</dbReference>
<dbReference type="AlphaFoldDB" id="A0A7W4JYD5"/>
<organism evidence="5 6">
    <name type="scientific">Gluconacetobacter dulcium</name>
    <dbReference type="NCBI Taxonomy" id="2729096"/>
    <lineage>
        <taxon>Bacteria</taxon>
        <taxon>Pseudomonadati</taxon>
        <taxon>Pseudomonadota</taxon>
        <taxon>Alphaproteobacteria</taxon>
        <taxon>Acetobacterales</taxon>
        <taxon>Acetobacteraceae</taxon>
        <taxon>Gluconacetobacter</taxon>
    </lineage>
</organism>
<keyword evidence="3" id="KW-0812">Transmembrane</keyword>
<dbReference type="FunFam" id="3.30.70.270:FF:000001">
    <property type="entry name" value="Diguanylate cyclase domain protein"/>
    <property type="match status" value="1"/>
</dbReference>
<proteinExistence type="predicted"/>
<dbReference type="InterPro" id="IPR013783">
    <property type="entry name" value="Ig-like_fold"/>
</dbReference>
<dbReference type="SMART" id="SM00267">
    <property type="entry name" value="GGDEF"/>
    <property type="match status" value="1"/>
</dbReference>
<keyword evidence="3" id="KW-0472">Membrane</keyword>
<dbReference type="InterPro" id="IPR029787">
    <property type="entry name" value="Nucleotide_cyclase"/>
</dbReference>
<evidence type="ECO:0000259" key="4">
    <source>
        <dbReference type="PROSITE" id="PS50887"/>
    </source>
</evidence>
<dbReference type="InterPro" id="IPR043128">
    <property type="entry name" value="Rev_trsase/Diguanyl_cyclase"/>
</dbReference>
<keyword evidence="3" id="KW-1133">Transmembrane helix</keyword>
<dbReference type="GO" id="GO:0005886">
    <property type="term" value="C:plasma membrane"/>
    <property type="evidence" value="ECO:0007669"/>
    <property type="project" value="TreeGrafter"/>
</dbReference>
<dbReference type="Pfam" id="PF00990">
    <property type="entry name" value="GGDEF"/>
    <property type="match status" value="1"/>
</dbReference>
<evidence type="ECO:0000313" key="6">
    <source>
        <dbReference type="Proteomes" id="UP000530320"/>
    </source>
</evidence>
<dbReference type="InterPro" id="IPR011110">
    <property type="entry name" value="Reg_prop"/>
</dbReference>
<name>A0A7W4JYD5_9PROT</name>
<dbReference type="SUPFAM" id="SSF63829">
    <property type="entry name" value="Calcium-dependent phosphotriesterase"/>
    <property type="match status" value="1"/>
</dbReference>
<reference evidence="5 6" key="1">
    <citation type="submission" date="2020-04" db="EMBL/GenBank/DDBJ databases">
        <title>Description of novel Gluconacetobacter.</title>
        <authorList>
            <person name="Sombolestani A."/>
        </authorList>
    </citation>
    <scope>NUCLEOTIDE SEQUENCE [LARGE SCALE GENOMIC DNA]</scope>
    <source>
        <strain evidence="5 6">LMG 22058</strain>
    </source>
</reference>
<evidence type="ECO:0000256" key="1">
    <source>
        <dbReference type="ARBA" id="ARBA00012528"/>
    </source>
</evidence>
<accession>A0A7W4JYD5</accession>
<gene>
    <name evidence="5" type="ORF">HLH44_05475</name>
</gene>
<comment type="caution">
    <text evidence="5">The sequence shown here is derived from an EMBL/GenBank/DDBJ whole genome shotgun (WGS) entry which is preliminary data.</text>
</comment>
<feature type="transmembrane region" description="Helical" evidence="3">
    <location>
        <begin position="727"/>
        <end position="751"/>
    </location>
</feature>
<evidence type="ECO:0000313" key="5">
    <source>
        <dbReference type="EMBL" id="MBB2196920.1"/>
    </source>
</evidence>
<dbReference type="Gene3D" id="2.130.10.10">
    <property type="entry name" value="YVTN repeat-like/Quinoprotein amine dehydrogenase"/>
    <property type="match status" value="2"/>
</dbReference>
<dbReference type="InterPro" id="IPR000160">
    <property type="entry name" value="GGDEF_dom"/>
</dbReference>
<dbReference type="PROSITE" id="PS50887">
    <property type="entry name" value="GGDEF"/>
    <property type="match status" value="1"/>
</dbReference>
<dbReference type="GO" id="GO:0052621">
    <property type="term" value="F:diguanylate cyclase activity"/>
    <property type="evidence" value="ECO:0007669"/>
    <property type="project" value="UniProtKB-EC"/>
</dbReference>
<dbReference type="Proteomes" id="UP000530320">
    <property type="component" value="Unassembled WGS sequence"/>
</dbReference>
<dbReference type="PANTHER" id="PTHR45138:SF9">
    <property type="entry name" value="DIGUANYLATE CYCLASE DGCM-RELATED"/>
    <property type="match status" value="1"/>
</dbReference>
<dbReference type="RefSeq" id="WP_183008388.1">
    <property type="nucleotide sequence ID" value="NZ_JABEQP010000002.1"/>
</dbReference>
<dbReference type="GO" id="GO:0043709">
    <property type="term" value="P:cell adhesion involved in single-species biofilm formation"/>
    <property type="evidence" value="ECO:0007669"/>
    <property type="project" value="TreeGrafter"/>
</dbReference>
<dbReference type="PANTHER" id="PTHR45138">
    <property type="entry name" value="REGULATORY COMPONENTS OF SENSORY TRANSDUCTION SYSTEM"/>
    <property type="match status" value="1"/>
</dbReference>
<dbReference type="InterPro" id="IPR015943">
    <property type="entry name" value="WD40/YVTN_repeat-like_dom_sf"/>
</dbReference>
<dbReference type="EC" id="2.7.7.65" evidence="1"/>
<feature type="domain" description="GGDEF" evidence="4">
    <location>
        <begin position="814"/>
        <end position="945"/>
    </location>
</feature>
<protein>
    <recommendedName>
        <fullName evidence="1">diguanylate cyclase</fullName>
        <ecNumber evidence="1">2.7.7.65</ecNumber>
    </recommendedName>
</protein>
<dbReference type="Pfam" id="PF07494">
    <property type="entry name" value="Reg_prop"/>
    <property type="match status" value="1"/>
</dbReference>
<dbReference type="SUPFAM" id="SSF55073">
    <property type="entry name" value="Nucleotide cyclase"/>
    <property type="match status" value="1"/>
</dbReference>
<dbReference type="GO" id="GO:1902201">
    <property type="term" value="P:negative regulation of bacterial-type flagellum-dependent cell motility"/>
    <property type="evidence" value="ECO:0007669"/>
    <property type="project" value="TreeGrafter"/>
</dbReference>
<dbReference type="EMBL" id="JABEQP010000002">
    <property type="protein sequence ID" value="MBB2196920.1"/>
    <property type="molecule type" value="Genomic_DNA"/>
</dbReference>
<comment type="catalytic activity">
    <reaction evidence="2">
        <text>2 GTP = 3',3'-c-di-GMP + 2 diphosphate</text>
        <dbReference type="Rhea" id="RHEA:24898"/>
        <dbReference type="ChEBI" id="CHEBI:33019"/>
        <dbReference type="ChEBI" id="CHEBI:37565"/>
        <dbReference type="ChEBI" id="CHEBI:58805"/>
        <dbReference type="EC" id="2.7.7.65"/>
    </reaction>
</comment>
<sequence length="950" mass="106893">MSLSGRFLLPVLLVVSFSVHGFSKTLSLSFHNGTRGIPAVECQLQLPDGTVLVGMDDGLLFYNGVQFRSIGEAFGLSESSPINNIVLTNDNHLVVLKRNAAYVSYYDGNINDLKFHRIDVDGISSLYLLFPWDHGFLTMLSNVPALISWGKDPVAAAKVDVVPLLTEKAGRISTFAAVQGDIWVATQQHRLCRRRTADTLDCLPPPPAEMNEAWSRIAIGRNGRVYARSPHFFAESDAPAQSVFYEKIPFGEDRLADNAAYLVLVPTADGRVLTQWDHGIMARRQGRWVRYYQPNPMLSDDIVSSILPARDGSLWLGFLSSGEAQVLGEDFMENWSTQDGLSNPTVWTFYRQPSGPLWIGTDNSLDFLENQSERIVRQSAGYTRYILQDPSGNLWSGGSDRFVRLRKKAGRGAESQIPLADIYTAEPSPDGSIWLVSWSSILTYDPHENKTKIVENFDNELNLVPKRDPTQDTLWFFKKDMLVCLHPDGKEDRIGRIALSSDAIILDMFMNDERSLWAVSEDALYHVVHDRTGIEKTVMLPVSYFDTRHLQAVWVDRRHWVWLGSSQGLRVYDGHRWVSVTDRDGLSSNDISQRGIYEDADGTMWIATSRGLSHIVDMTKVFDRAPGRPSIRRVSSDGQTVSPHMPSYRNTGMDIDLGTSDLRNGPTNVFLYKFDGVDAQWRLTTSDRVHYAYFPPGRHVFHVKARSLATGQTSPETSVEIVMPPPWWQSGVAILTYCGIGGLAGYAFYMLRTRGLLRRQKLLSDLVAKQTEILRKQTEDLHYQATHDTLTGLLNRRSLQERVAEMRRCKVPGQELFVALFDVDFFKRINDVHGHHVGDEVLMELGRRFRDGTVPDDCAGRYGGEEFILLYTAMPPEGLNYAARIREALTDPLFALSCGERRVTLSAGVTWLAADEEWSEAIRRADAALYEAKAQGRDRIVRVDAPAMRS</sequence>
<dbReference type="NCBIfam" id="TIGR00254">
    <property type="entry name" value="GGDEF"/>
    <property type="match status" value="1"/>
</dbReference>
<evidence type="ECO:0000256" key="2">
    <source>
        <dbReference type="ARBA" id="ARBA00034247"/>
    </source>
</evidence>